<dbReference type="AlphaFoldDB" id="A0A4Z0AAK4"/>
<evidence type="ECO:0000256" key="1">
    <source>
        <dbReference type="SAM" id="Phobius"/>
    </source>
</evidence>
<accession>A0A4Z0AAK4</accession>
<reference evidence="2 3" key="1">
    <citation type="submission" date="2019-02" db="EMBL/GenBank/DDBJ databases">
        <title>Genome sequencing of the rare red list fungi Hericium alpestre (H. flagellum).</title>
        <authorList>
            <person name="Buettner E."/>
            <person name="Kellner H."/>
        </authorList>
    </citation>
    <scope>NUCLEOTIDE SEQUENCE [LARGE SCALE GENOMIC DNA]</scope>
    <source>
        <strain evidence="2 3">DSM 108284</strain>
    </source>
</reference>
<proteinExistence type="predicted"/>
<keyword evidence="3" id="KW-1185">Reference proteome</keyword>
<protein>
    <submittedName>
        <fullName evidence="2">Uncharacterized protein</fullName>
    </submittedName>
</protein>
<keyword evidence="1" id="KW-0812">Transmembrane</keyword>
<sequence>MASRIFVNENGPMFFGLLASSVIFLTFVIFSSSRSGLKQAADVRQGSDVILRALQGVLVPTRSHWPLLYRAISESMHRSREKALFIPLSKLLRDCGDGSVELRDAKRTLPELLSGRAAVKGCRVCLQVDLAFRTAVSLWLAKTQCFPPTFMPKAFLANRLKSSQGSQKPGYDHIRLDLDTVPYSGLQPLIRHLQAKLPKDFFASIEFTARDAAISVLDPSFALMAVPFLSDRLAHKSGTKNNGNRQNRSSLALIVSLVEVIGLLTSKSAPLTILSVENISVARFEALDQEATMLELDSGTRSAFMSCGTLQEWREECLYLHWESALLKTGLLTRWKIIVGR</sequence>
<dbReference type="EMBL" id="SFCI01000097">
    <property type="protein sequence ID" value="TFY82558.1"/>
    <property type="molecule type" value="Genomic_DNA"/>
</dbReference>
<evidence type="ECO:0000313" key="2">
    <source>
        <dbReference type="EMBL" id="TFY82558.1"/>
    </source>
</evidence>
<dbReference type="OrthoDB" id="3059868at2759"/>
<organism evidence="2 3">
    <name type="scientific">Hericium alpestre</name>
    <dbReference type="NCBI Taxonomy" id="135208"/>
    <lineage>
        <taxon>Eukaryota</taxon>
        <taxon>Fungi</taxon>
        <taxon>Dikarya</taxon>
        <taxon>Basidiomycota</taxon>
        <taxon>Agaricomycotina</taxon>
        <taxon>Agaricomycetes</taxon>
        <taxon>Russulales</taxon>
        <taxon>Hericiaceae</taxon>
        <taxon>Hericium</taxon>
    </lineage>
</organism>
<dbReference type="Proteomes" id="UP000298061">
    <property type="component" value="Unassembled WGS sequence"/>
</dbReference>
<name>A0A4Z0AAK4_9AGAM</name>
<evidence type="ECO:0000313" key="3">
    <source>
        <dbReference type="Proteomes" id="UP000298061"/>
    </source>
</evidence>
<keyword evidence="1" id="KW-0472">Membrane</keyword>
<feature type="transmembrane region" description="Helical" evidence="1">
    <location>
        <begin position="12"/>
        <end position="30"/>
    </location>
</feature>
<gene>
    <name evidence="2" type="ORF">EWM64_g1446</name>
</gene>
<comment type="caution">
    <text evidence="2">The sequence shown here is derived from an EMBL/GenBank/DDBJ whole genome shotgun (WGS) entry which is preliminary data.</text>
</comment>
<keyword evidence="1" id="KW-1133">Transmembrane helix</keyword>